<dbReference type="OrthoDB" id="408373at2759"/>
<organism evidence="1 2">
    <name type="scientific">Strongylus vulgaris</name>
    <name type="common">Blood worm</name>
    <dbReference type="NCBI Taxonomy" id="40348"/>
    <lineage>
        <taxon>Eukaryota</taxon>
        <taxon>Metazoa</taxon>
        <taxon>Ecdysozoa</taxon>
        <taxon>Nematoda</taxon>
        <taxon>Chromadorea</taxon>
        <taxon>Rhabditida</taxon>
        <taxon>Rhabditina</taxon>
        <taxon>Rhabditomorpha</taxon>
        <taxon>Strongyloidea</taxon>
        <taxon>Strongylidae</taxon>
        <taxon>Strongylus</taxon>
    </lineage>
</organism>
<dbReference type="InterPro" id="IPR023214">
    <property type="entry name" value="HAD_sf"/>
</dbReference>
<dbReference type="Gene3D" id="3.40.50.1000">
    <property type="entry name" value="HAD superfamily/HAD-like"/>
    <property type="match status" value="1"/>
</dbReference>
<proteinExistence type="predicted"/>
<evidence type="ECO:0000313" key="1">
    <source>
        <dbReference type="EMBL" id="VDM75565.1"/>
    </source>
</evidence>
<dbReference type="PRINTS" id="PR00413">
    <property type="entry name" value="HADHALOGNASE"/>
</dbReference>
<dbReference type="SUPFAM" id="SSF56784">
    <property type="entry name" value="HAD-like"/>
    <property type="match status" value="1"/>
</dbReference>
<dbReference type="InterPro" id="IPR006439">
    <property type="entry name" value="HAD-SF_hydro_IA"/>
</dbReference>
<dbReference type="PANTHER" id="PTHR47829">
    <property type="entry name" value="HYDROLASE, PUTATIVE (AFU_ORTHOLOGUE AFUA_1G12880)-RELATED"/>
    <property type="match status" value="1"/>
</dbReference>
<name>A0A3P7KYQ3_STRVU</name>
<dbReference type="Pfam" id="PF00702">
    <property type="entry name" value="Hydrolase"/>
    <property type="match status" value="1"/>
</dbReference>
<dbReference type="EMBL" id="UYYB01095514">
    <property type="protein sequence ID" value="VDM75565.1"/>
    <property type="molecule type" value="Genomic_DNA"/>
</dbReference>
<dbReference type="Proteomes" id="UP000270094">
    <property type="component" value="Unassembled WGS sequence"/>
</dbReference>
<dbReference type="InterPro" id="IPR052898">
    <property type="entry name" value="ACAD10-like"/>
</dbReference>
<dbReference type="NCBIfam" id="TIGR01509">
    <property type="entry name" value="HAD-SF-IA-v3"/>
    <property type="match status" value="1"/>
</dbReference>
<dbReference type="InterPro" id="IPR036412">
    <property type="entry name" value="HAD-like_sf"/>
</dbReference>
<accession>A0A3P7KYQ3</accession>
<dbReference type="PANTHER" id="PTHR47829:SF1">
    <property type="entry name" value="HAD FAMILY PHOSPHATASE"/>
    <property type="match status" value="1"/>
</dbReference>
<keyword evidence="2" id="KW-1185">Reference proteome</keyword>
<protein>
    <submittedName>
        <fullName evidence="1">Uncharacterized protein</fullName>
    </submittedName>
</protein>
<reference evidence="1 2" key="1">
    <citation type="submission" date="2018-11" db="EMBL/GenBank/DDBJ databases">
        <authorList>
            <consortium name="Pathogen Informatics"/>
        </authorList>
    </citation>
    <scope>NUCLEOTIDE SEQUENCE [LARGE SCALE GENOMIC DNA]</scope>
</reference>
<sequence>MEKNSAFDKGSLLSALMKPPVRDRFEALEKGEIAAEDFDPLFTQVFNKQDLRSAGCKTALLTNNCFADRAHIAPTVPEGIEKYFDVVVESCRAGMRKPEDAIYKHLEPEECMFLDDLGVNLKAARALGITTIKVASPPKAAEEVRKALQDVFKFPAHT</sequence>
<evidence type="ECO:0000313" key="2">
    <source>
        <dbReference type="Proteomes" id="UP000270094"/>
    </source>
</evidence>
<gene>
    <name evidence="1" type="ORF">SVUK_LOCUS10563</name>
</gene>
<dbReference type="AlphaFoldDB" id="A0A3P7KYQ3"/>